<evidence type="ECO:0000256" key="1">
    <source>
        <dbReference type="ARBA" id="ARBA00023015"/>
    </source>
</evidence>
<keyword evidence="1" id="KW-0805">Transcription regulation</keyword>
<evidence type="ECO:0000256" key="3">
    <source>
        <dbReference type="ARBA" id="ARBA00023163"/>
    </source>
</evidence>
<gene>
    <name evidence="5" type="ORF">E8M01_06865</name>
</gene>
<dbReference type="Proteomes" id="UP000298781">
    <property type="component" value="Chromosome"/>
</dbReference>
<protein>
    <submittedName>
        <fullName evidence="5">Helix-turn-helix transcriptional regulator</fullName>
    </submittedName>
</protein>
<feature type="domain" description="HTH arsR-type" evidence="4">
    <location>
        <begin position="1"/>
        <end position="95"/>
    </location>
</feature>
<dbReference type="InterPro" id="IPR051011">
    <property type="entry name" value="Metal_resp_trans_reg"/>
</dbReference>
<evidence type="ECO:0000256" key="2">
    <source>
        <dbReference type="ARBA" id="ARBA00023125"/>
    </source>
</evidence>
<dbReference type="GO" id="GO:0003700">
    <property type="term" value="F:DNA-binding transcription factor activity"/>
    <property type="evidence" value="ECO:0007669"/>
    <property type="project" value="InterPro"/>
</dbReference>
<dbReference type="SUPFAM" id="SSF46785">
    <property type="entry name" value="Winged helix' DNA-binding domain"/>
    <property type="match status" value="1"/>
</dbReference>
<keyword evidence="6" id="KW-1185">Reference proteome</keyword>
<dbReference type="PRINTS" id="PR00778">
    <property type="entry name" value="HTHARSR"/>
</dbReference>
<dbReference type="PANTHER" id="PTHR43132">
    <property type="entry name" value="ARSENICAL RESISTANCE OPERON REPRESSOR ARSR-RELATED"/>
    <property type="match status" value="1"/>
</dbReference>
<dbReference type="Pfam" id="PF12840">
    <property type="entry name" value="HTH_20"/>
    <property type="match status" value="1"/>
</dbReference>
<dbReference type="NCBIfam" id="NF033788">
    <property type="entry name" value="HTH_metalloreg"/>
    <property type="match status" value="1"/>
</dbReference>
<evidence type="ECO:0000313" key="6">
    <source>
        <dbReference type="Proteomes" id="UP000298781"/>
    </source>
</evidence>
<organism evidence="5 6">
    <name type="scientific">Phreatobacter stygius</name>
    <dbReference type="NCBI Taxonomy" id="1940610"/>
    <lineage>
        <taxon>Bacteria</taxon>
        <taxon>Pseudomonadati</taxon>
        <taxon>Pseudomonadota</taxon>
        <taxon>Alphaproteobacteria</taxon>
        <taxon>Hyphomicrobiales</taxon>
        <taxon>Phreatobacteraceae</taxon>
        <taxon>Phreatobacter</taxon>
    </lineage>
</organism>
<keyword evidence="3" id="KW-0804">Transcription</keyword>
<dbReference type="KEGG" id="pstg:E8M01_06865"/>
<dbReference type="InterPro" id="IPR011991">
    <property type="entry name" value="ArsR-like_HTH"/>
</dbReference>
<name>A0A4D7AVW9_9HYPH</name>
<proteinExistence type="predicted"/>
<dbReference type="InterPro" id="IPR036388">
    <property type="entry name" value="WH-like_DNA-bd_sf"/>
</dbReference>
<dbReference type="CDD" id="cd00090">
    <property type="entry name" value="HTH_ARSR"/>
    <property type="match status" value="1"/>
</dbReference>
<evidence type="ECO:0000313" key="5">
    <source>
        <dbReference type="EMBL" id="QCI63991.1"/>
    </source>
</evidence>
<dbReference type="OrthoDB" id="9804742at2"/>
<dbReference type="AlphaFoldDB" id="A0A4D7AVW9"/>
<dbReference type="Gene3D" id="1.10.10.10">
    <property type="entry name" value="Winged helix-like DNA-binding domain superfamily/Winged helix DNA-binding domain"/>
    <property type="match status" value="1"/>
</dbReference>
<dbReference type="EMBL" id="CP039690">
    <property type="protein sequence ID" value="QCI63991.1"/>
    <property type="molecule type" value="Genomic_DNA"/>
</dbReference>
<dbReference type="InterPro" id="IPR001845">
    <property type="entry name" value="HTH_ArsR_DNA-bd_dom"/>
</dbReference>
<dbReference type="RefSeq" id="WP_136959447.1">
    <property type="nucleotide sequence ID" value="NZ_CP039690.1"/>
</dbReference>
<evidence type="ECO:0000259" key="4">
    <source>
        <dbReference type="PROSITE" id="PS50987"/>
    </source>
</evidence>
<dbReference type="InterPro" id="IPR036390">
    <property type="entry name" value="WH_DNA-bd_sf"/>
</dbReference>
<dbReference type="GO" id="GO:0003677">
    <property type="term" value="F:DNA binding"/>
    <property type="evidence" value="ECO:0007669"/>
    <property type="project" value="UniProtKB-KW"/>
</dbReference>
<reference evidence="5 6" key="1">
    <citation type="submission" date="2019-04" db="EMBL/GenBank/DDBJ databases">
        <title>Phreatobacter aquaticus sp. nov.</title>
        <authorList>
            <person name="Choi A."/>
        </authorList>
    </citation>
    <scope>NUCLEOTIDE SEQUENCE [LARGE SCALE GENOMIC DNA]</scope>
    <source>
        <strain evidence="5 6">KCTC 52518</strain>
    </source>
</reference>
<sequence length="107" mass="11267">MNIDDASARLEALGNPTRLRIYRTLVRAGHAGLSVGKLQASLDVAASTLSHHLKSLLIVGLIAQERQATTLICRANYDVMRGLVDFLVEECCADAGCAGASSAEQAA</sequence>
<dbReference type="PROSITE" id="PS50987">
    <property type="entry name" value="HTH_ARSR_2"/>
    <property type="match status" value="1"/>
</dbReference>
<keyword evidence="2" id="KW-0238">DNA-binding</keyword>
<dbReference type="PANTHER" id="PTHR43132:SF2">
    <property type="entry name" value="ARSENICAL RESISTANCE OPERON REPRESSOR ARSR-RELATED"/>
    <property type="match status" value="1"/>
</dbReference>
<accession>A0A4D7AVW9</accession>
<dbReference type="SMART" id="SM00418">
    <property type="entry name" value="HTH_ARSR"/>
    <property type="match status" value="1"/>
</dbReference>